<gene>
    <name evidence="3" type="primary">cpcT</name>
    <name evidence="4" type="ORF">ISF26_01270</name>
</gene>
<dbReference type="EMBL" id="CP063845">
    <property type="protein sequence ID" value="UFP94908.1"/>
    <property type="molecule type" value="Genomic_DNA"/>
</dbReference>
<evidence type="ECO:0000313" key="5">
    <source>
        <dbReference type="Proteomes" id="UP001054846"/>
    </source>
</evidence>
<evidence type="ECO:0000256" key="1">
    <source>
        <dbReference type="ARBA" id="ARBA00008206"/>
    </source>
</evidence>
<protein>
    <recommendedName>
        <fullName evidence="3">Chromophore lyase CpcT/CpeT</fullName>
        <ecNumber evidence="3">4.-.-.-</ecNumber>
    </recommendedName>
</protein>
<dbReference type="RefSeq" id="WP_230841974.1">
    <property type="nucleotide sequence ID" value="NZ_CP063845.1"/>
</dbReference>
<dbReference type="Pfam" id="PF06206">
    <property type="entry name" value="CpeT"/>
    <property type="match status" value="1"/>
</dbReference>
<dbReference type="InterPro" id="IPR038672">
    <property type="entry name" value="CpcT/CpeT_sf"/>
</dbReference>
<name>A0ABY3PMU6_9CYAN</name>
<dbReference type="PANTHER" id="PTHR35137">
    <property type="entry name" value="CHROMOPHORE LYASE CRL, CHLOROPLASTIC"/>
    <property type="match status" value="1"/>
</dbReference>
<evidence type="ECO:0000313" key="4">
    <source>
        <dbReference type="EMBL" id="UFP94908.1"/>
    </source>
</evidence>
<dbReference type="HAMAP" id="MF_01460">
    <property type="entry name" value="Chrphore_lyase_CpxT"/>
    <property type="match status" value="1"/>
</dbReference>
<sequence length="202" mass="23191">MSSHNLVTLVSWLAGDFSNREQAWDAPAFFSHIRLCMRPLPWHVFEGYGLYSEQADDYDWAHPYRIVVLNLVEQPDGIIECRNYALKDTAAYRGAAREAERPRLHRLTPEQMEPLPGCTFLFKREGDLFRGRVRPGKGCRVFRKGRDTYLDGEATVSADYYKSIDRGRDLESDEQVWGSVSGPFHFTKQVDFASEVLALARP</sequence>
<keyword evidence="2 3" id="KW-0456">Lyase</keyword>
<dbReference type="EC" id="4.-.-.-" evidence="3"/>
<comment type="similarity">
    <text evidence="1 3">Belongs to the CpcT/CpeT biliprotein lyase family.</text>
</comment>
<dbReference type="GO" id="GO:0016829">
    <property type="term" value="F:lyase activity"/>
    <property type="evidence" value="ECO:0007669"/>
    <property type="project" value="UniProtKB-KW"/>
</dbReference>
<dbReference type="Proteomes" id="UP001054846">
    <property type="component" value="Chromosome"/>
</dbReference>
<dbReference type="CDD" id="cd16338">
    <property type="entry name" value="CpcT"/>
    <property type="match status" value="1"/>
</dbReference>
<evidence type="ECO:0000256" key="3">
    <source>
        <dbReference type="HAMAP-Rule" id="MF_01460"/>
    </source>
</evidence>
<keyword evidence="5" id="KW-1185">Reference proteome</keyword>
<dbReference type="Gene3D" id="2.40.128.590">
    <property type="entry name" value="CpcT/CpeT domain"/>
    <property type="match status" value="1"/>
</dbReference>
<evidence type="ECO:0000256" key="2">
    <source>
        <dbReference type="ARBA" id="ARBA00023239"/>
    </source>
</evidence>
<proteinExistence type="inferred from homology"/>
<comment type="function">
    <text evidence="3">Covalently attaches a chromophore to Cys residue(s) of phycobiliproteins.</text>
</comment>
<dbReference type="InterPro" id="IPR010404">
    <property type="entry name" value="CpcT/CpeT"/>
</dbReference>
<accession>A0ABY3PMU6</accession>
<dbReference type="PANTHER" id="PTHR35137:SF1">
    <property type="entry name" value="CHROMOPHORE LYASE CRL, CHLOROPLASTIC"/>
    <property type="match status" value="1"/>
</dbReference>
<organism evidence="4 5">
    <name type="scientific">Gloeobacter morelensis MG652769</name>
    <dbReference type="NCBI Taxonomy" id="2781736"/>
    <lineage>
        <taxon>Bacteria</taxon>
        <taxon>Bacillati</taxon>
        <taxon>Cyanobacteriota</taxon>
        <taxon>Cyanophyceae</taxon>
        <taxon>Gloeobacterales</taxon>
        <taxon>Gloeobacteraceae</taxon>
        <taxon>Gloeobacter</taxon>
        <taxon>Gloeobacter morelensis</taxon>
    </lineage>
</organism>
<reference evidence="4 5" key="1">
    <citation type="journal article" date="2021" name="Genome Biol. Evol.">
        <title>Complete Genome Sequencing of a Novel Gloeobacter Species from a Waterfall Cave in Mexico.</title>
        <authorList>
            <person name="Saw J.H."/>
            <person name="Cardona T."/>
            <person name="Montejano G."/>
        </authorList>
    </citation>
    <scope>NUCLEOTIDE SEQUENCE [LARGE SCALE GENOMIC DNA]</scope>
    <source>
        <strain evidence="4">MG652769</strain>
    </source>
</reference>